<dbReference type="RefSeq" id="WP_115867962.1">
    <property type="nucleotide sequence ID" value="NZ_QREG01000008.1"/>
</dbReference>
<evidence type="ECO:0000256" key="1">
    <source>
        <dbReference type="SAM" id="SignalP"/>
    </source>
</evidence>
<evidence type="ECO:0000313" key="2">
    <source>
        <dbReference type="EMBL" id="RED99426.1"/>
    </source>
</evidence>
<feature type="signal peptide" evidence="1">
    <location>
        <begin position="1"/>
        <end position="21"/>
    </location>
</feature>
<feature type="chain" id="PRO_5017646718" description="DKNYY family protein" evidence="1">
    <location>
        <begin position="22"/>
        <end position="287"/>
    </location>
</feature>
<gene>
    <name evidence="2" type="ORF">C7460_10842</name>
</gene>
<keyword evidence="1" id="KW-0732">Signal</keyword>
<name>A0A3D9L2T3_MARFU</name>
<evidence type="ECO:0000313" key="3">
    <source>
        <dbReference type="Proteomes" id="UP000256779"/>
    </source>
</evidence>
<dbReference type="PROSITE" id="PS51257">
    <property type="entry name" value="PROKAR_LIPOPROTEIN"/>
    <property type="match status" value="1"/>
</dbReference>
<keyword evidence="3" id="KW-1185">Reference proteome</keyword>
<proteinExistence type="predicted"/>
<sequence length="287" mass="33274">MKTLKQLTCLLGVGLSSIACTNAPISQPEYINGDWAKTELWDDGKAEVAIYDATRVIYGKPRTFDYVYVLVKESFNKAYQVKTDDYNRDDLYEVMKVNKFCRIPTQAYPYHFLTSVFFRRESPSTVHKLTNTSQEWCGNTAKSFTEGQFKYNYQYMSYWDGQGNGSMNVTKGPWFEDQLSYTLRTLKFADGLQFDIEMYPSEVNSKATEPIASTCSISVNRVPFEWPKQEVLEVKEAWKVDVKRSNGPNLSYWYSTDYPNYLLKMESTDGRSLSLKDLSRDAYWAHE</sequence>
<comment type="caution">
    <text evidence="2">The sequence shown here is derived from an EMBL/GenBank/DDBJ whole genome shotgun (WGS) entry which is preliminary data.</text>
</comment>
<dbReference type="Proteomes" id="UP000256779">
    <property type="component" value="Unassembled WGS sequence"/>
</dbReference>
<organism evidence="2 3">
    <name type="scientific">Marinoscillum furvescens DSM 4134</name>
    <dbReference type="NCBI Taxonomy" id="1122208"/>
    <lineage>
        <taxon>Bacteria</taxon>
        <taxon>Pseudomonadati</taxon>
        <taxon>Bacteroidota</taxon>
        <taxon>Cytophagia</taxon>
        <taxon>Cytophagales</taxon>
        <taxon>Reichenbachiellaceae</taxon>
        <taxon>Marinoscillum</taxon>
    </lineage>
</organism>
<dbReference type="OrthoDB" id="5496093at2"/>
<evidence type="ECO:0008006" key="4">
    <source>
        <dbReference type="Google" id="ProtNLM"/>
    </source>
</evidence>
<reference evidence="2 3" key="1">
    <citation type="submission" date="2018-07" db="EMBL/GenBank/DDBJ databases">
        <title>Genomic Encyclopedia of Type Strains, Phase IV (KMG-IV): sequencing the most valuable type-strain genomes for metagenomic binning, comparative biology and taxonomic classification.</title>
        <authorList>
            <person name="Goeker M."/>
        </authorList>
    </citation>
    <scope>NUCLEOTIDE SEQUENCE [LARGE SCALE GENOMIC DNA]</scope>
    <source>
        <strain evidence="2 3">DSM 4134</strain>
    </source>
</reference>
<accession>A0A3D9L2T3</accession>
<dbReference type="EMBL" id="QREG01000008">
    <property type="protein sequence ID" value="RED99426.1"/>
    <property type="molecule type" value="Genomic_DNA"/>
</dbReference>
<protein>
    <recommendedName>
        <fullName evidence="4">DKNYY family protein</fullName>
    </recommendedName>
</protein>
<dbReference type="AlphaFoldDB" id="A0A3D9L2T3"/>